<dbReference type="AlphaFoldDB" id="A0A9X1WJ39"/>
<accession>A0A9X1WJ39</accession>
<protein>
    <submittedName>
        <fullName evidence="4">ATP-binding cassette domain-containing protein</fullName>
    </submittedName>
</protein>
<dbReference type="Proteomes" id="UP001139207">
    <property type="component" value="Unassembled WGS sequence"/>
</dbReference>
<dbReference type="PANTHER" id="PTHR43158:SF2">
    <property type="entry name" value="SKFA PEPTIDE EXPORT ATP-BINDING PROTEIN SKFE"/>
    <property type="match status" value="1"/>
</dbReference>
<dbReference type="InterPro" id="IPR003439">
    <property type="entry name" value="ABC_transporter-like_ATP-bd"/>
</dbReference>
<gene>
    <name evidence="4" type="ORF">MUN33_00755</name>
</gene>
<dbReference type="Gene3D" id="3.40.50.300">
    <property type="entry name" value="P-loop containing nucleotide triphosphate hydrolases"/>
    <property type="match status" value="1"/>
</dbReference>
<evidence type="ECO:0000259" key="3">
    <source>
        <dbReference type="PROSITE" id="PS50893"/>
    </source>
</evidence>
<dbReference type="GO" id="GO:0016887">
    <property type="term" value="F:ATP hydrolysis activity"/>
    <property type="evidence" value="ECO:0007669"/>
    <property type="project" value="InterPro"/>
</dbReference>
<dbReference type="SMART" id="SM00382">
    <property type="entry name" value="AAA"/>
    <property type="match status" value="1"/>
</dbReference>
<dbReference type="PANTHER" id="PTHR43158">
    <property type="entry name" value="SKFA PEPTIDE EXPORT ATP-BINDING PROTEIN SKFE"/>
    <property type="match status" value="1"/>
</dbReference>
<evidence type="ECO:0000256" key="2">
    <source>
        <dbReference type="ARBA" id="ARBA00022840"/>
    </source>
</evidence>
<evidence type="ECO:0000313" key="4">
    <source>
        <dbReference type="EMBL" id="MCJ7857252.1"/>
    </source>
</evidence>
<dbReference type="InterPro" id="IPR003593">
    <property type="entry name" value="AAA+_ATPase"/>
</dbReference>
<keyword evidence="5" id="KW-1185">Reference proteome</keyword>
<evidence type="ECO:0000313" key="5">
    <source>
        <dbReference type="Proteomes" id="UP001139207"/>
    </source>
</evidence>
<dbReference type="RefSeq" id="WP_244802999.1">
    <property type="nucleotide sequence ID" value="NZ_JALIEA010000006.1"/>
</dbReference>
<sequence>MSPHTVPALTVNCTFGYRDVVGTVDTVVYPGEIVAVTGANGAGKSTLVDTVAGELEPLDGTVRVHGPDGDLDPASPEGAGAVIHLSEPSFFPDLTIGEHVSLTAQVTGRADEVDAEVDRWAVTPLLRSLPSRLSSGQRQRSYLGLQLVQRAPVVTLDEPERHLDADWIDYLCGRLRECSEAGAAVVVATHAPQIVTAADGVIAL</sequence>
<dbReference type="EMBL" id="JALIEA010000006">
    <property type="protein sequence ID" value="MCJ7857252.1"/>
    <property type="molecule type" value="Genomic_DNA"/>
</dbReference>
<proteinExistence type="predicted"/>
<name>A0A9X1WJ39_9CORY</name>
<dbReference type="InterPro" id="IPR027417">
    <property type="entry name" value="P-loop_NTPase"/>
</dbReference>
<keyword evidence="2 4" id="KW-0067">ATP-binding</keyword>
<evidence type="ECO:0000256" key="1">
    <source>
        <dbReference type="ARBA" id="ARBA00022741"/>
    </source>
</evidence>
<dbReference type="Pfam" id="PF00005">
    <property type="entry name" value="ABC_tran"/>
    <property type="match status" value="1"/>
</dbReference>
<dbReference type="SUPFAM" id="SSF52540">
    <property type="entry name" value="P-loop containing nucleoside triphosphate hydrolases"/>
    <property type="match status" value="1"/>
</dbReference>
<organism evidence="4 5">
    <name type="scientific">Corynebacterium kalidii</name>
    <dbReference type="NCBI Taxonomy" id="2931982"/>
    <lineage>
        <taxon>Bacteria</taxon>
        <taxon>Bacillati</taxon>
        <taxon>Actinomycetota</taxon>
        <taxon>Actinomycetes</taxon>
        <taxon>Mycobacteriales</taxon>
        <taxon>Corynebacteriaceae</taxon>
        <taxon>Corynebacterium</taxon>
    </lineage>
</organism>
<comment type="caution">
    <text evidence="4">The sequence shown here is derived from an EMBL/GenBank/DDBJ whole genome shotgun (WGS) entry which is preliminary data.</text>
</comment>
<dbReference type="GO" id="GO:0005524">
    <property type="term" value="F:ATP binding"/>
    <property type="evidence" value="ECO:0007669"/>
    <property type="project" value="UniProtKB-KW"/>
</dbReference>
<reference evidence="4" key="1">
    <citation type="submission" date="2022-04" db="EMBL/GenBank/DDBJ databases">
        <title>Corynebacterium kalidii LD5P10.</title>
        <authorList>
            <person name="Sun J.Q."/>
        </authorList>
    </citation>
    <scope>NUCLEOTIDE SEQUENCE</scope>
    <source>
        <strain evidence="4">LD5P10</strain>
    </source>
</reference>
<keyword evidence="1" id="KW-0547">Nucleotide-binding</keyword>
<dbReference type="PROSITE" id="PS50893">
    <property type="entry name" value="ABC_TRANSPORTER_2"/>
    <property type="match status" value="1"/>
</dbReference>
<feature type="domain" description="ABC transporter" evidence="3">
    <location>
        <begin position="6"/>
        <end position="204"/>
    </location>
</feature>